<dbReference type="GO" id="GO:0004175">
    <property type="term" value="F:endopeptidase activity"/>
    <property type="evidence" value="ECO:0007669"/>
    <property type="project" value="UniProtKB-ARBA"/>
</dbReference>
<dbReference type="EC" id="3.4.-.-" evidence="3"/>
<reference evidence="3 4" key="1">
    <citation type="submission" date="2023-06" db="EMBL/GenBank/DDBJ databases">
        <title>Sporosarcina sp. nov., isolated from Korean traditional fermented seafood 'Jeotgal'.</title>
        <authorList>
            <person name="Yang A.I."/>
            <person name="Shin N.-R."/>
        </authorList>
    </citation>
    <scope>NUCLEOTIDE SEQUENCE [LARGE SCALE GENOMIC DNA]</scope>
    <source>
        <strain evidence="3 4">KCTC43456</strain>
    </source>
</reference>
<feature type="transmembrane region" description="Helical" evidence="1">
    <location>
        <begin position="120"/>
        <end position="145"/>
    </location>
</feature>
<comment type="caution">
    <text evidence="3">The sequence shown here is derived from an EMBL/GenBank/DDBJ whole genome shotgun (WGS) entry which is preliminary data.</text>
</comment>
<evidence type="ECO:0000313" key="3">
    <source>
        <dbReference type="EMBL" id="MDW0118797.1"/>
    </source>
</evidence>
<keyword evidence="4" id="KW-1185">Reference proteome</keyword>
<sequence length="280" mass="31897">MNNNRAVFFFIILTILLTFSSATLFYYFELDMLSPFLMLIPLITGLFIQKAVLKRPIFGHSGLGFRLGKKRFLIWAPLFSFLFMVIVYGISFVLNPSLFSIDQANTVIQDLVTYKVGSSLLMNILIAALLQLLLAPILNILIFIGEEVGWRGFLYPNLVSMYGKKGLIYGGIIWGVWHAPMIYFYDLNFGKNHHLGLVFMTIFCILAGIILQYVFEKSKSIYSVALMHGMLNISGTFIFYFSVTEEHRYFIDGGTGIVGLLILLPIAIMCYRRFPVNQKI</sequence>
<keyword evidence="1" id="KW-1133">Transmembrane helix</keyword>
<evidence type="ECO:0000256" key="1">
    <source>
        <dbReference type="SAM" id="Phobius"/>
    </source>
</evidence>
<feature type="transmembrane region" description="Helical" evidence="1">
    <location>
        <begin position="222"/>
        <end position="243"/>
    </location>
</feature>
<feature type="transmembrane region" description="Helical" evidence="1">
    <location>
        <begin position="72"/>
        <end position="94"/>
    </location>
</feature>
<feature type="transmembrane region" description="Helical" evidence="1">
    <location>
        <begin position="33"/>
        <end position="52"/>
    </location>
</feature>
<organism evidence="3 4">
    <name type="scientific">Sporosarcina thermotolerans</name>
    <dbReference type="NCBI Taxonomy" id="633404"/>
    <lineage>
        <taxon>Bacteria</taxon>
        <taxon>Bacillati</taxon>
        <taxon>Bacillota</taxon>
        <taxon>Bacilli</taxon>
        <taxon>Bacillales</taxon>
        <taxon>Caryophanaceae</taxon>
        <taxon>Sporosarcina</taxon>
    </lineage>
</organism>
<dbReference type="InterPro" id="IPR003675">
    <property type="entry name" value="Rce1/LyrA-like_dom"/>
</dbReference>
<evidence type="ECO:0000259" key="2">
    <source>
        <dbReference type="Pfam" id="PF02517"/>
    </source>
</evidence>
<keyword evidence="3" id="KW-0378">Hydrolase</keyword>
<protein>
    <submittedName>
        <fullName evidence="3">CPBP family intramembrane metalloprotease</fullName>
        <ecNumber evidence="3">3.4.-.-</ecNumber>
    </submittedName>
</protein>
<feature type="domain" description="CAAX prenyl protease 2/Lysostaphin resistance protein A-like" evidence="2">
    <location>
        <begin position="131"/>
        <end position="233"/>
    </location>
</feature>
<keyword evidence="1" id="KW-0472">Membrane</keyword>
<dbReference type="EMBL" id="JAUBDJ010000018">
    <property type="protein sequence ID" value="MDW0118797.1"/>
    <property type="molecule type" value="Genomic_DNA"/>
</dbReference>
<dbReference type="Pfam" id="PF02517">
    <property type="entry name" value="Rce1-like"/>
    <property type="match status" value="1"/>
</dbReference>
<dbReference type="GO" id="GO:0008237">
    <property type="term" value="F:metallopeptidase activity"/>
    <property type="evidence" value="ECO:0007669"/>
    <property type="project" value="UniProtKB-KW"/>
</dbReference>
<gene>
    <name evidence="3" type="ORF">QTL97_17880</name>
</gene>
<feature type="transmembrane region" description="Helical" evidence="1">
    <location>
        <begin position="249"/>
        <end position="271"/>
    </location>
</feature>
<dbReference type="PANTHER" id="PTHR35797">
    <property type="entry name" value="PROTEASE-RELATED"/>
    <property type="match status" value="1"/>
</dbReference>
<name>A0AAW9ABC1_9BACL</name>
<evidence type="ECO:0000313" key="4">
    <source>
        <dbReference type="Proteomes" id="UP001271648"/>
    </source>
</evidence>
<dbReference type="PANTHER" id="PTHR35797:SF1">
    <property type="entry name" value="PROTEASE"/>
    <property type="match status" value="1"/>
</dbReference>
<keyword evidence="3" id="KW-0645">Protease</keyword>
<feature type="transmembrane region" description="Helical" evidence="1">
    <location>
        <begin position="7"/>
        <end position="27"/>
    </location>
</feature>
<feature type="transmembrane region" description="Helical" evidence="1">
    <location>
        <begin position="197"/>
        <end position="215"/>
    </location>
</feature>
<dbReference type="AlphaFoldDB" id="A0AAW9ABC1"/>
<feature type="transmembrane region" description="Helical" evidence="1">
    <location>
        <begin position="166"/>
        <end position="185"/>
    </location>
</feature>
<accession>A0AAW9ABC1</accession>
<dbReference type="GO" id="GO:0080120">
    <property type="term" value="P:CAAX-box protein maturation"/>
    <property type="evidence" value="ECO:0007669"/>
    <property type="project" value="UniProtKB-ARBA"/>
</dbReference>
<keyword evidence="1" id="KW-0812">Transmembrane</keyword>
<keyword evidence="3" id="KW-0482">Metalloprotease</keyword>
<dbReference type="InterPro" id="IPR042150">
    <property type="entry name" value="MmRce1-like"/>
</dbReference>
<proteinExistence type="predicted"/>
<dbReference type="RefSeq" id="WP_317941376.1">
    <property type="nucleotide sequence ID" value="NZ_JAUBDJ010000018.1"/>
</dbReference>
<dbReference type="Proteomes" id="UP001271648">
    <property type="component" value="Unassembled WGS sequence"/>
</dbReference>